<dbReference type="InParanoid" id="F0VNR4"/>
<protein>
    <submittedName>
        <fullName evidence="2">Uncharacterized protein</fullName>
    </submittedName>
</protein>
<dbReference type="OMA" id="VSENWHI"/>
<dbReference type="OrthoDB" id="333019at2759"/>
<feature type="region of interest" description="Disordered" evidence="1">
    <location>
        <begin position="839"/>
        <end position="915"/>
    </location>
</feature>
<feature type="compositionally biased region" description="Low complexity" evidence="1">
    <location>
        <begin position="179"/>
        <end position="202"/>
    </location>
</feature>
<feature type="compositionally biased region" description="Basic and acidic residues" evidence="1">
    <location>
        <begin position="878"/>
        <end position="915"/>
    </location>
</feature>
<feature type="compositionally biased region" description="Basic and acidic residues" evidence="1">
    <location>
        <begin position="510"/>
        <end position="532"/>
    </location>
</feature>
<feature type="region of interest" description="Disordered" evidence="1">
    <location>
        <begin position="675"/>
        <end position="710"/>
    </location>
</feature>
<gene>
    <name evidence="3" type="ORF">BN1204_057830</name>
    <name evidence="2" type="ORF">NCLIV_057830</name>
</gene>
<evidence type="ECO:0000313" key="3">
    <source>
        <dbReference type="EMBL" id="CEL70096.1"/>
    </source>
</evidence>
<feature type="compositionally biased region" description="Basic and acidic residues" evidence="1">
    <location>
        <begin position="166"/>
        <end position="176"/>
    </location>
</feature>
<feature type="compositionally biased region" description="Basic and acidic residues" evidence="1">
    <location>
        <begin position="1372"/>
        <end position="1393"/>
    </location>
</feature>
<dbReference type="InterPro" id="IPR051057">
    <property type="entry name" value="PI-PLC_domain"/>
</dbReference>
<feature type="compositionally biased region" description="Basic and acidic residues" evidence="1">
    <location>
        <begin position="848"/>
        <end position="858"/>
    </location>
</feature>
<feature type="region of interest" description="Disordered" evidence="1">
    <location>
        <begin position="482"/>
        <end position="597"/>
    </location>
</feature>
<feature type="compositionally biased region" description="Basic and acidic residues" evidence="1">
    <location>
        <begin position="27"/>
        <end position="52"/>
    </location>
</feature>
<feature type="compositionally biased region" description="Basic and acidic residues" evidence="1">
    <location>
        <begin position="1524"/>
        <end position="1565"/>
    </location>
</feature>
<dbReference type="eggNOG" id="ENOG502SF9I">
    <property type="taxonomic scope" value="Eukaryota"/>
</dbReference>
<accession>F0VNR4</accession>
<name>F0VNR4_NEOCL</name>
<dbReference type="Proteomes" id="UP000007494">
    <property type="component" value="Chromosome XI"/>
</dbReference>
<dbReference type="GeneID" id="13440773"/>
<feature type="compositionally biased region" description="Basic and acidic residues" evidence="1">
    <location>
        <begin position="1505"/>
        <end position="1516"/>
    </location>
</feature>
<feature type="compositionally biased region" description="Basic and acidic residues" evidence="1">
    <location>
        <begin position="489"/>
        <end position="503"/>
    </location>
</feature>
<feature type="region of interest" description="Disordered" evidence="1">
    <location>
        <begin position="1359"/>
        <end position="1400"/>
    </location>
</feature>
<keyword evidence="4" id="KW-1185">Reference proteome</keyword>
<feature type="compositionally biased region" description="Polar residues" evidence="1">
    <location>
        <begin position="1212"/>
        <end position="1227"/>
    </location>
</feature>
<reference evidence="4" key="3">
    <citation type="journal article" date="2012" name="PLoS Pathog.">
        <title>Comparative genomics of the apicomplexan parasites Toxoplasma gondii and Neospora caninum: Coccidia differing in host range and transmission strategy.</title>
        <authorList>
            <person name="Reid A.J."/>
            <person name="Vermont S.J."/>
            <person name="Cotton J.A."/>
            <person name="Harris D."/>
            <person name="Hill-Cawthorne G.A."/>
            <person name="Konen-Waisman S."/>
            <person name="Latham S.M."/>
            <person name="Mourier T."/>
            <person name="Norton R."/>
            <person name="Quail M.A."/>
            <person name="Sanders M."/>
            <person name="Shanmugam D."/>
            <person name="Sohal A."/>
            <person name="Wasmuth J.D."/>
            <person name="Brunk B."/>
            <person name="Grigg M.E."/>
            <person name="Howard J.C."/>
            <person name="Parkinson J."/>
            <person name="Roos D.S."/>
            <person name="Trees A.J."/>
            <person name="Berriman M."/>
            <person name="Pain A."/>
            <person name="Wastling J.M."/>
        </authorList>
    </citation>
    <scope>NUCLEOTIDE SEQUENCE [LARGE SCALE GENOMIC DNA]</scope>
    <source>
        <strain evidence="4">Liverpool</strain>
    </source>
</reference>
<dbReference type="VEuPathDB" id="ToxoDB:NCLIV_057830"/>
<evidence type="ECO:0000313" key="4">
    <source>
        <dbReference type="Proteomes" id="UP000007494"/>
    </source>
</evidence>
<reference evidence="2" key="2">
    <citation type="submission" date="2011-03" db="EMBL/GenBank/DDBJ databases">
        <title>Comparative genomics and transcriptomics of Neospora caninum and Toxoplasma gondii.</title>
        <authorList>
            <person name="Reid A.J."/>
            <person name="Sohal A."/>
            <person name="Harris D."/>
            <person name="Quail M."/>
            <person name="Sanders M."/>
            <person name="Berriman M."/>
            <person name="Wastling J.M."/>
            <person name="Pain A."/>
        </authorList>
    </citation>
    <scope>NUCLEOTIDE SEQUENCE</scope>
    <source>
        <strain evidence="2">Liverpool</strain>
    </source>
</reference>
<feature type="compositionally biased region" description="Low complexity" evidence="1">
    <location>
        <begin position="439"/>
        <end position="448"/>
    </location>
</feature>
<feature type="compositionally biased region" description="Low complexity" evidence="1">
    <location>
        <begin position="53"/>
        <end position="149"/>
    </location>
</feature>
<evidence type="ECO:0000313" key="2">
    <source>
        <dbReference type="EMBL" id="CBZ55360.1"/>
    </source>
</evidence>
<dbReference type="EMBL" id="FR823392">
    <property type="protein sequence ID" value="CBZ55360.1"/>
    <property type="molecule type" value="Genomic_DNA"/>
</dbReference>
<dbReference type="GO" id="GO:0008081">
    <property type="term" value="F:phosphoric diester hydrolase activity"/>
    <property type="evidence" value="ECO:0007669"/>
    <property type="project" value="InterPro"/>
</dbReference>
<feature type="region of interest" description="Disordered" evidence="1">
    <location>
        <begin position="1476"/>
        <end position="1593"/>
    </location>
</feature>
<dbReference type="InterPro" id="IPR017946">
    <property type="entry name" value="PLC-like_Pdiesterase_TIM-brl"/>
</dbReference>
<reference evidence="3" key="4">
    <citation type="journal article" date="2015" name="PLoS ONE">
        <title>Comprehensive Evaluation of Toxoplasma gondii VEG and Neospora caninum LIV Genomes with Tachyzoite Stage Transcriptome and Proteome Defines Novel Transcript Features.</title>
        <authorList>
            <person name="Ramaprasad A."/>
            <person name="Mourier T."/>
            <person name="Naeem R."/>
            <person name="Malas T.B."/>
            <person name="Moussa E."/>
            <person name="Panigrahi A."/>
            <person name="Vermont S.J."/>
            <person name="Otto T.D."/>
            <person name="Wastling J."/>
            <person name="Pain A."/>
        </authorList>
    </citation>
    <scope>NUCLEOTIDE SEQUENCE</scope>
    <source>
        <strain evidence="3">Liverpool</strain>
    </source>
</reference>
<evidence type="ECO:0000256" key="1">
    <source>
        <dbReference type="SAM" id="MobiDB-lite"/>
    </source>
</evidence>
<reference evidence="2" key="1">
    <citation type="submission" date="2011-02" db="EMBL/GenBank/DDBJ databases">
        <authorList>
            <person name="Aslett M."/>
        </authorList>
    </citation>
    <scope>NUCLEOTIDE SEQUENCE</scope>
    <source>
        <strain evidence="2">Liverpool</strain>
    </source>
</reference>
<sequence length="1593" mass="172835">METHSPPGDTDPPRGIAVASPPSDCPEAAKERNSLPRQTIEGERKSDKDEASSHSSSVSSVSSESSLSSVHSSPVSSISSVHSSPVSSLSSVHSSPVSSLSSVHSSPVSSLSSVHSSPVSSLSSFRSSSGSSLSSPHAAFSPLASPPASTAGRSLSLEAGEADADPSSREGNEEGRTQSSVSSAASSPRPSSEVPRVRLSSEASRSYVVSVSDSASFAGRAQGVQNEGDAAPEDKVARRREKAKHQSSSGNRGTIQLEEEISPDPACSRSLSWVYFSPTSRSSLDGVELSQPVPRFPLITYRGSDSATQKLIEEKVAALSHAPSSSYASHALSSSHPPHSSLAASRAPGAASACIAPPRGDPQRVVAEGEPQEENQAGWSFQPFGDFASYVFRSLLTAERPEREGEADAAVPPLPEASLEPSETHSPEEPVNTCDDVSSPDSGLFSSSSDDELFFLTPRDPPRRFLSLRSFHKRPMSERSLFLHRSRRRAEGEDSGGRTRHSDGGFTGDRVLDRTPISERRDIPRDGRDRVSLRGQTQQAASQAIAELGAKTTEESEGTAMRLGSGDARDREVRRRHSHREDGGSFPFSTDKAQRVPRQDAPLGSVASFHRERGSSSHASPLSSARMLHATTLDSYSELLRSPQDAWKIQKSPTMLLAAKWRKRAQAAAVASERARAASASLPSVDGRKKGTGDDGESRKKKEAEALSPEERALRNSAIVSRVAAAAAAQAAQEAAEKSVQAGLVEAALKFRMSKVTLEEWMKSPGIQQRRIWDVILPATHNSASWKVADSTMKRPLLVPMIKNWVTCQHVNITEQLRRGIRWLDLRVCKLGDATFEKVSASSAAPRKGQEEAGDSKHPIPAVQSSSLFAEVEGSGGDQRRGSSEKRAVTNEREKSEGGDEDRRKLTTDKERKADHEKKVADLLRGLRSLRAVPYCAHGGVCTVPLLPVLGDVRIFLEAHPTEIIILSLVADHGVCQGTFCNTRTLNAGEVDFYLGKILGAFLGPRLRRDTTLEQLLRRNQRVIYFWNHEERCLPPFEPCFACLKTFSPALSSPSVSATSRFPSRCVEGTDSLAQARREKEREALHDISLCTCERGHLQAWLRNAHLLFCTDPPPEDAVNDCQESLRRVCQKLHAGQRDLQAPRDGAVSASPQPSPSSPGVEPRKDRHAPSSLAVPVSPARPGSLIPQTPVADFVSPSLTLSSEGKGHVSRESSCPRSGATSGLSYSRSPFHTGKTVVLKSWRDTRAAKPEILITHLDAWLQERKEEASQQRGADYAYGNKPFVLKMLCGEVTAPDSLGLHVVLYWTKQAQSALQSLPHGIKTNAKTTNRLLLRFLVEQNLLTRELRDARAHRLNKALRRAKRKRHKRERERRREQAGSALREVKPEEERDVGATDEEEETKVILRQLEDRDGLGEVKGLHVLNAISHDFVNKHLTQFIVQLNLERPDYSSASLASSPLGPSSSSLLGYAVSQSRLASPLSSSPRVTSRVLPAPNKTDALQTVAGEERRSEAHDEQATGNQGGEAREGLMKGGEEVPGGAHDDTGQKKEEQLSETENRLFEKEEPVSVNAWAAEVAPAGDKRESKRKGGTARE</sequence>
<feature type="region of interest" description="Disordered" evidence="1">
    <location>
        <begin position="323"/>
        <end position="381"/>
    </location>
</feature>
<dbReference type="EMBL" id="LN714486">
    <property type="protein sequence ID" value="CEL70096.1"/>
    <property type="molecule type" value="Genomic_DNA"/>
</dbReference>
<feature type="compositionally biased region" description="Polar residues" evidence="1">
    <location>
        <begin position="203"/>
        <end position="215"/>
    </location>
</feature>
<feature type="region of interest" description="Disordered" evidence="1">
    <location>
        <begin position="399"/>
        <end position="463"/>
    </location>
</feature>
<feature type="compositionally biased region" description="Basic and acidic residues" evidence="1">
    <location>
        <begin position="567"/>
        <end position="583"/>
    </location>
</feature>
<feature type="compositionally biased region" description="Basic residues" evidence="1">
    <location>
        <begin position="1584"/>
        <end position="1593"/>
    </location>
</feature>
<feature type="compositionally biased region" description="Basic residues" evidence="1">
    <location>
        <begin position="1359"/>
        <end position="1371"/>
    </location>
</feature>
<organism evidence="2 4">
    <name type="scientific">Neospora caninum (strain Liverpool)</name>
    <dbReference type="NCBI Taxonomy" id="572307"/>
    <lineage>
        <taxon>Eukaryota</taxon>
        <taxon>Sar</taxon>
        <taxon>Alveolata</taxon>
        <taxon>Apicomplexa</taxon>
        <taxon>Conoidasida</taxon>
        <taxon>Coccidia</taxon>
        <taxon>Eucoccidiorida</taxon>
        <taxon>Eimeriorina</taxon>
        <taxon>Sarcocystidae</taxon>
        <taxon>Neospora</taxon>
    </lineage>
</organism>
<dbReference type="RefSeq" id="XP_003885388.1">
    <property type="nucleotide sequence ID" value="XM_003885339.1"/>
</dbReference>
<feature type="compositionally biased region" description="Basic and acidic residues" evidence="1">
    <location>
        <begin position="686"/>
        <end position="710"/>
    </location>
</feature>
<feature type="region of interest" description="Disordered" evidence="1">
    <location>
        <begin position="1"/>
        <end position="265"/>
    </location>
</feature>
<dbReference type="SUPFAM" id="SSF51695">
    <property type="entry name" value="PLC-like phosphodiesterases"/>
    <property type="match status" value="1"/>
</dbReference>
<dbReference type="PANTHER" id="PTHR13593">
    <property type="match status" value="1"/>
</dbReference>
<feature type="compositionally biased region" description="Low complexity" evidence="1">
    <location>
        <begin position="323"/>
        <end position="358"/>
    </location>
</feature>
<feature type="compositionally biased region" description="Low complexity" evidence="1">
    <location>
        <begin position="1476"/>
        <end position="1485"/>
    </location>
</feature>
<feature type="region of interest" description="Disordered" evidence="1">
    <location>
        <begin position="1137"/>
        <end position="1227"/>
    </location>
</feature>
<proteinExistence type="predicted"/>
<dbReference type="Gene3D" id="3.20.20.190">
    <property type="entry name" value="Phosphatidylinositol (PI) phosphodiesterase"/>
    <property type="match status" value="1"/>
</dbReference>
<dbReference type="GO" id="GO:0006629">
    <property type="term" value="P:lipid metabolic process"/>
    <property type="evidence" value="ECO:0007669"/>
    <property type="project" value="InterPro"/>
</dbReference>
<dbReference type="PANTHER" id="PTHR13593:SF113">
    <property type="entry name" value="SI:DKEY-266F7.9"/>
    <property type="match status" value="1"/>
</dbReference>